<proteinExistence type="predicted"/>
<name>A0A8S9LGB6_BRACR</name>
<evidence type="ECO:0000313" key="3">
    <source>
        <dbReference type="EMBL" id="KAF2604376.1"/>
    </source>
</evidence>
<protein>
    <submittedName>
        <fullName evidence="3">Uncharacterized protein</fullName>
    </submittedName>
</protein>
<accession>A0A8S9LGB6</accession>
<evidence type="ECO:0000256" key="1">
    <source>
        <dbReference type="SAM" id="MobiDB-lite"/>
    </source>
</evidence>
<dbReference type="EMBL" id="QGKY02000094">
    <property type="protein sequence ID" value="KAF2604376.1"/>
    <property type="molecule type" value="Genomic_DNA"/>
</dbReference>
<feature type="chain" id="PRO_5035850024" evidence="2">
    <location>
        <begin position="18"/>
        <end position="353"/>
    </location>
</feature>
<gene>
    <name evidence="3" type="ORF">F2Q70_00027630</name>
</gene>
<organism evidence="3">
    <name type="scientific">Brassica cretica</name>
    <name type="common">Mustard</name>
    <dbReference type="NCBI Taxonomy" id="69181"/>
    <lineage>
        <taxon>Eukaryota</taxon>
        <taxon>Viridiplantae</taxon>
        <taxon>Streptophyta</taxon>
        <taxon>Embryophyta</taxon>
        <taxon>Tracheophyta</taxon>
        <taxon>Spermatophyta</taxon>
        <taxon>Magnoliopsida</taxon>
        <taxon>eudicotyledons</taxon>
        <taxon>Gunneridae</taxon>
        <taxon>Pentapetalae</taxon>
        <taxon>rosids</taxon>
        <taxon>malvids</taxon>
        <taxon>Brassicales</taxon>
        <taxon>Brassicaceae</taxon>
        <taxon>Brassiceae</taxon>
        <taxon>Brassica</taxon>
    </lineage>
</organism>
<reference evidence="3" key="1">
    <citation type="submission" date="2019-12" db="EMBL/GenBank/DDBJ databases">
        <title>Genome sequencing and annotation of Brassica cretica.</title>
        <authorList>
            <person name="Studholme D.J."/>
            <person name="Sarris P.F."/>
        </authorList>
    </citation>
    <scope>NUCLEOTIDE SEQUENCE</scope>
    <source>
        <strain evidence="3">PFS-102/07</strain>
        <tissue evidence="3">Leaf</tissue>
    </source>
</reference>
<keyword evidence="2" id="KW-0732">Signal</keyword>
<comment type="caution">
    <text evidence="3">The sequence shown here is derived from an EMBL/GenBank/DDBJ whole genome shotgun (WGS) entry which is preliminary data.</text>
</comment>
<dbReference type="AlphaFoldDB" id="A0A8S9LGB6"/>
<feature type="region of interest" description="Disordered" evidence="1">
    <location>
        <begin position="294"/>
        <end position="324"/>
    </location>
</feature>
<feature type="compositionally biased region" description="Low complexity" evidence="1">
    <location>
        <begin position="143"/>
        <end position="153"/>
    </location>
</feature>
<sequence>MLRKIFNLVILVSSILQDQIFRSFTIFVPLFWLESSGYITLDVVEIKPLHLNCRRQQTRLVTKNRFCSMKRTEQTFLREASSAVDLSNAHGLASLVKYNIPNETQQVSVIIISSGRIPTTEQHKSPPKSHLGEAGQNSDRRSSIPSSSITRFSAAKDDGWQRRSPSPLSSVEEVKLGVLRRRRETAARLSRRRGNVILVARISDGISAHVLAGTVVCSGKEYFEGTSFPSGKSSLWRTLKLELSARHLTQRLELAQLRENISDRACHCQTLFFTALLDRVLAWSDEKLPRPSLRLQRSSKLVPRKGQNDPLRKSSPPEGCLRDVGSCRDEDVTVACRLEGSVFHAPSATISSS</sequence>
<feature type="signal peptide" evidence="2">
    <location>
        <begin position="1"/>
        <end position="17"/>
    </location>
</feature>
<feature type="region of interest" description="Disordered" evidence="1">
    <location>
        <begin position="118"/>
        <end position="166"/>
    </location>
</feature>
<evidence type="ECO:0000256" key="2">
    <source>
        <dbReference type="SAM" id="SignalP"/>
    </source>
</evidence>